<keyword evidence="3" id="KW-1185">Reference proteome</keyword>
<reference evidence="2 3" key="1">
    <citation type="submission" date="2022-06" db="EMBL/GenBank/DDBJ databases">
        <title>Genomic Encyclopedia of Archaeal and Bacterial Type Strains, Phase II (KMG-II): from individual species to whole genera.</title>
        <authorList>
            <person name="Goeker M."/>
        </authorList>
    </citation>
    <scope>NUCLEOTIDE SEQUENCE [LARGE SCALE GENOMIC DNA]</scope>
    <source>
        <strain evidence="2 3">DSM 40477</strain>
    </source>
</reference>
<proteinExistence type="predicted"/>
<dbReference type="RefSeq" id="WP_253669824.1">
    <property type="nucleotide sequence ID" value="NZ_JAMTCP010000012.1"/>
</dbReference>
<evidence type="ECO:0000313" key="2">
    <source>
        <dbReference type="EMBL" id="MCP2258911.1"/>
    </source>
</evidence>
<dbReference type="Proteomes" id="UP001205311">
    <property type="component" value="Unassembled WGS sequence"/>
</dbReference>
<comment type="caution">
    <text evidence="2">The sequence shown here is derived from an EMBL/GenBank/DDBJ whole genome shotgun (WGS) entry which is preliminary data.</text>
</comment>
<name>A0ABT1HTQ7_STRSD</name>
<protein>
    <submittedName>
        <fullName evidence="2">Uncharacterized protein</fullName>
    </submittedName>
</protein>
<evidence type="ECO:0000313" key="3">
    <source>
        <dbReference type="Proteomes" id="UP001205311"/>
    </source>
</evidence>
<gene>
    <name evidence="2" type="ORF">LX15_002610</name>
</gene>
<accession>A0ABT1HTQ7</accession>
<dbReference type="EMBL" id="JAMTCP010000012">
    <property type="protein sequence ID" value="MCP2258911.1"/>
    <property type="molecule type" value="Genomic_DNA"/>
</dbReference>
<organism evidence="2 3">
    <name type="scientific">Streptoalloteichus tenebrarius (strain ATCC 17920 / DSM 40477 / JCM 4838 / CBS 697.72 / NBRC 16177 / NCIMB 11028 / NRRL B-12390 / A12253. 1 / ISP 5477)</name>
    <name type="common">Streptomyces tenebrarius</name>
    <dbReference type="NCBI Taxonomy" id="1933"/>
    <lineage>
        <taxon>Bacteria</taxon>
        <taxon>Bacillati</taxon>
        <taxon>Actinomycetota</taxon>
        <taxon>Actinomycetes</taxon>
        <taxon>Pseudonocardiales</taxon>
        <taxon>Pseudonocardiaceae</taxon>
        <taxon>Streptoalloteichus</taxon>
    </lineage>
</organism>
<feature type="region of interest" description="Disordered" evidence="1">
    <location>
        <begin position="39"/>
        <end position="58"/>
    </location>
</feature>
<evidence type="ECO:0000256" key="1">
    <source>
        <dbReference type="SAM" id="MobiDB-lite"/>
    </source>
</evidence>
<sequence length="58" mass="6286">MATSVTSWHCARQAWQPYRRGIGTDLPAARTCQLTVGVGRARQASQTRAPLAAGEAFR</sequence>